<reference evidence="4" key="1">
    <citation type="submission" date="2023-07" db="EMBL/GenBank/DDBJ databases">
        <title>A chromosome-level genome assembly of Lolium multiflorum.</title>
        <authorList>
            <person name="Chen Y."/>
            <person name="Copetti D."/>
            <person name="Kolliker R."/>
            <person name="Studer B."/>
        </authorList>
    </citation>
    <scope>NUCLEOTIDE SEQUENCE</scope>
    <source>
        <strain evidence="4">02402/16</strain>
        <tissue evidence="4">Leaf</tissue>
    </source>
</reference>
<dbReference type="EMBL" id="JAUUTY010000001">
    <property type="protein sequence ID" value="KAK1697486.1"/>
    <property type="molecule type" value="Genomic_DNA"/>
</dbReference>
<gene>
    <name evidence="3" type="ORF">QYE76_014014</name>
    <name evidence="4" type="ORF">QYE76_014183</name>
</gene>
<evidence type="ECO:0000256" key="1">
    <source>
        <dbReference type="SAM" id="MobiDB-lite"/>
    </source>
</evidence>
<dbReference type="EMBL" id="JAUUTY010000001">
    <property type="protein sequence ID" value="KAK1697317.1"/>
    <property type="molecule type" value="Genomic_DNA"/>
</dbReference>
<keyword evidence="5" id="KW-1185">Reference proteome</keyword>
<dbReference type="AlphaFoldDB" id="A0AAD8X5K9"/>
<comment type="caution">
    <text evidence="4">The sequence shown here is derived from an EMBL/GenBank/DDBJ whole genome shotgun (WGS) entry which is preliminary data.</text>
</comment>
<sequence length="515" mass="55907">MGRGRARGAEHRIGPCRTKFGFEDAAGTLFWSGVPQIYLEDTLGDTTGDALSTQRARKVSLVNKGRVRGAPANLGPNGAQNSQNSSHEITEEEDNGAGHEVDSGSQSTSGSSSSDRASRQSTVSPDAPHARASAASDAPTHSPGSSAASPALSSNPRTPTWPPGSPAASDRATAAQPTDSAAAGSSMQGHPVDPAAADIPRRVTRASQGIRRPKQYSDGTVRWLLSATKTEPPDVQAALADPRWKQAMDEEFQALKTNQTWRLVPPKRGANVIDCRWIYKVKHKADGSVDRYKARLVAKGFKQRYGIDYEDTFSPVVKIATVRLVLAISVSRGWSLRQLDVKNAFLHGVLEEEVYMRQPPGYEDKGKMNYVCKLDKALYGLKQAPRAWYSRLSSQLIQYGFVASKSDTSLFIYHKSTVTIYMLIYVDDIIVASSSSAATDALLKILSGEFALKDLGDLHYFLGIEVHKVNDGIILNQTKYAQDVLARVGVSVSACSHYCTLDCCKAYIEICEAYT</sequence>
<feature type="region of interest" description="Disordered" evidence="1">
    <location>
        <begin position="60"/>
        <end position="215"/>
    </location>
</feature>
<accession>A0AAD8X5K9</accession>
<protein>
    <recommendedName>
        <fullName evidence="2">Reverse transcriptase Ty1/copia-type domain-containing protein</fullName>
    </recommendedName>
</protein>
<dbReference type="InterPro" id="IPR013103">
    <property type="entry name" value="RVT_2"/>
</dbReference>
<organism evidence="4 5">
    <name type="scientific">Lolium multiflorum</name>
    <name type="common">Italian ryegrass</name>
    <name type="synonym">Lolium perenne subsp. multiflorum</name>
    <dbReference type="NCBI Taxonomy" id="4521"/>
    <lineage>
        <taxon>Eukaryota</taxon>
        <taxon>Viridiplantae</taxon>
        <taxon>Streptophyta</taxon>
        <taxon>Embryophyta</taxon>
        <taxon>Tracheophyta</taxon>
        <taxon>Spermatophyta</taxon>
        <taxon>Magnoliopsida</taxon>
        <taxon>Liliopsida</taxon>
        <taxon>Poales</taxon>
        <taxon>Poaceae</taxon>
        <taxon>BOP clade</taxon>
        <taxon>Pooideae</taxon>
        <taxon>Poodae</taxon>
        <taxon>Poeae</taxon>
        <taxon>Poeae Chloroplast Group 2 (Poeae type)</taxon>
        <taxon>Loliodinae</taxon>
        <taxon>Loliinae</taxon>
        <taxon>Lolium</taxon>
    </lineage>
</organism>
<feature type="domain" description="Reverse transcriptase Ty1/copia-type" evidence="2">
    <location>
        <begin position="258"/>
        <end position="490"/>
    </location>
</feature>
<name>A0AAD8X5K9_LOLMU</name>
<proteinExistence type="predicted"/>
<evidence type="ECO:0000313" key="4">
    <source>
        <dbReference type="EMBL" id="KAK1697486.1"/>
    </source>
</evidence>
<evidence type="ECO:0000313" key="3">
    <source>
        <dbReference type="EMBL" id="KAK1697317.1"/>
    </source>
</evidence>
<dbReference type="PANTHER" id="PTHR43383:SF2">
    <property type="entry name" value="AMIDOHYDROLASE 2 FAMILY PROTEIN"/>
    <property type="match status" value="1"/>
</dbReference>
<dbReference type="Proteomes" id="UP001231189">
    <property type="component" value="Unassembled WGS sequence"/>
</dbReference>
<feature type="compositionally biased region" description="Low complexity" evidence="1">
    <location>
        <begin position="172"/>
        <end position="183"/>
    </location>
</feature>
<dbReference type="Pfam" id="PF07727">
    <property type="entry name" value="RVT_2"/>
    <property type="match status" value="1"/>
</dbReference>
<evidence type="ECO:0000259" key="2">
    <source>
        <dbReference type="Pfam" id="PF07727"/>
    </source>
</evidence>
<dbReference type="PANTHER" id="PTHR43383">
    <property type="entry name" value="NODULIN 6"/>
    <property type="match status" value="1"/>
</dbReference>
<evidence type="ECO:0000313" key="5">
    <source>
        <dbReference type="Proteomes" id="UP001231189"/>
    </source>
</evidence>
<feature type="compositionally biased region" description="Low complexity" evidence="1">
    <location>
        <begin position="103"/>
        <end position="156"/>
    </location>
</feature>
<feature type="compositionally biased region" description="Polar residues" evidence="1">
    <location>
        <begin position="78"/>
        <end position="87"/>
    </location>
</feature>
<dbReference type="SUPFAM" id="SSF56672">
    <property type="entry name" value="DNA/RNA polymerases"/>
    <property type="match status" value="1"/>
</dbReference>
<dbReference type="InterPro" id="IPR043502">
    <property type="entry name" value="DNA/RNA_pol_sf"/>
</dbReference>